<evidence type="ECO:0000313" key="2">
    <source>
        <dbReference type="Proteomes" id="UP000176864"/>
    </source>
</evidence>
<dbReference type="STRING" id="1817824.A2751_01275"/>
<organism evidence="1 2">
    <name type="scientific">Candidatus Doudnabacteria bacterium RIFCSPHIGHO2_01_FULL_46_14</name>
    <dbReference type="NCBI Taxonomy" id="1817824"/>
    <lineage>
        <taxon>Bacteria</taxon>
        <taxon>Candidatus Doudnaibacteriota</taxon>
    </lineage>
</organism>
<dbReference type="PANTHER" id="PTHR43845">
    <property type="entry name" value="BLR5969 PROTEIN"/>
    <property type="match status" value="1"/>
</dbReference>
<dbReference type="Proteomes" id="UP000176864">
    <property type="component" value="Unassembled WGS sequence"/>
</dbReference>
<proteinExistence type="predicted"/>
<dbReference type="EMBL" id="MFEK01000013">
    <property type="protein sequence ID" value="OGE78809.1"/>
    <property type="molecule type" value="Genomic_DNA"/>
</dbReference>
<dbReference type="AlphaFoldDB" id="A0A1F5NM99"/>
<accession>A0A1F5NM99</accession>
<dbReference type="PANTHER" id="PTHR43845:SF1">
    <property type="entry name" value="BLR5969 PROTEIN"/>
    <property type="match status" value="1"/>
</dbReference>
<comment type="caution">
    <text evidence="1">The sequence shown here is derived from an EMBL/GenBank/DDBJ whole genome shotgun (WGS) entry which is preliminary data.</text>
</comment>
<sequence>MPVNLISSFKFQKKQNWITEFFRFNTPGFEKLLRTQGESFWKRAGEKRALTVFHEAARRVPAYKDFLKKNKINPQKIKTVGDFSHVPHTDKKNYVSSYPIHKRCWDEKLSESSLVAMSSGTSGEPNFWPRDGYQEFEAAIIHETIYRNFFQINKYKTLLVIGFPMGVYVSGLATTLPSWLVAQKNNLTIITAGNNKTEVLRTVRNLRQNYEQIILVGHPFFIKDIIETGTENGMRWDKKRLRMMFCSEGFNEQWRDYLLKKAGIKAGRSAILSTYGSSEMLLMAHETPQSIKYRQILESDPALSNEIFGRPLTPNLFQFNPLLRHITSEGGELIFTAASGTPLIRFNLHDSGKIIPYEDMKNRLGKKISANDGWQLPFLALYGRSDYTVILYAANIYPEHIHSALNHRPFLNKITGKFAMRKGYLKNMDEYLEINIELKTGIKSGHELSKQIQSKIYEKLKDINMEFRDASMKFPKNTVPKIVLHSYQDPKYFKPGLKPRYIV</sequence>
<evidence type="ECO:0000313" key="1">
    <source>
        <dbReference type="EMBL" id="OGE78809.1"/>
    </source>
</evidence>
<gene>
    <name evidence="1" type="ORF">A2751_01275</name>
</gene>
<name>A0A1F5NM99_9BACT</name>
<dbReference type="SUPFAM" id="SSF56801">
    <property type="entry name" value="Acetyl-CoA synthetase-like"/>
    <property type="match status" value="1"/>
</dbReference>
<evidence type="ECO:0008006" key="3">
    <source>
        <dbReference type="Google" id="ProtNLM"/>
    </source>
</evidence>
<dbReference type="Gene3D" id="3.40.50.12780">
    <property type="entry name" value="N-terminal domain of ligase-like"/>
    <property type="match status" value="1"/>
</dbReference>
<reference evidence="1 2" key="1">
    <citation type="journal article" date="2016" name="Nat. Commun.">
        <title>Thousands of microbial genomes shed light on interconnected biogeochemical processes in an aquifer system.</title>
        <authorList>
            <person name="Anantharaman K."/>
            <person name="Brown C.T."/>
            <person name="Hug L.A."/>
            <person name="Sharon I."/>
            <person name="Castelle C.J."/>
            <person name="Probst A.J."/>
            <person name="Thomas B.C."/>
            <person name="Singh A."/>
            <person name="Wilkins M.J."/>
            <person name="Karaoz U."/>
            <person name="Brodie E.L."/>
            <person name="Williams K.H."/>
            <person name="Hubbard S.S."/>
            <person name="Banfield J.F."/>
        </authorList>
    </citation>
    <scope>NUCLEOTIDE SEQUENCE [LARGE SCALE GENOMIC DNA]</scope>
</reference>
<dbReference type="InterPro" id="IPR042099">
    <property type="entry name" value="ANL_N_sf"/>
</dbReference>
<protein>
    <recommendedName>
        <fullName evidence="3">AMP-dependent synthetase/ligase domain-containing protein</fullName>
    </recommendedName>
</protein>